<evidence type="ECO:0000313" key="3">
    <source>
        <dbReference type="Proteomes" id="UP000605970"/>
    </source>
</evidence>
<protein>
    <submittedName>
        <fullName evidence="2">Uncharacterized protein</fullName>
    </submittedName>
</protein>
<keyword evidence="1" id="KW-1133">Transmembrane helix</keyword>
<keyword evidence="3" id="KW-1185">Reference proteome</keyword>
<comment type="caution">
    <text evidence="2">The sequence shown here is derived from an EMBL/GenBank/DDBJ whole genome shotgun (WGS) entry which is preliminary data.</text>
</comment>
<dbReference type="AlphaFoldDB" id="A0A8T0A045"/>
<evidence type="ECO:0000313" key="2">
    <source>
        <dbReference type="EMBL" id="KAF7638878.1"/>
    </source>
</evidence>
<sequence>MCSYSSAVSSNALFYALTRFWLIMKENHLSKQRWIEEFEGSSVSELCASRSSVLKVEDPTQDSIPEVDSRSFVDSTQVTISKSSTSTSFGIY</sequence>
<gene>
    <name evidence="2" type="ORF">Mgra_00001687</name>
</gene>
<proteinExistence type="predicted"/>
<keyword evidence="1" id="KW-0812">Transmembrane</keyword>
<reference evidence="2" key="1">
    <citation type="journal article" date="2020" name="Ecol. Evol.">
        <title>Genome structure and content of the rice root-knot nematode (Meloidogyne graminicola).</title>
        <authorList>
            <person name="Phan N.T."/>
            <person name="Danchin E.G.J."/>
            <person name="Klopp C."/>
            <person name="Perfus-Barbeoch L."/>
            <person name="Kozlowski D.K."/>
            <person name="Koutsovoulos G.D."/>
            <person name="Lopez-Roques C."/>
            <person name="Bouchez O."/>
            <person name="Zahm M."/>
            <person name="Besnard G."/>
            <person name="Bellafiore S."/>
        </authorList>
    </citation>
    <scope>NUCLEOTIDE SEQUENCE</scope>
    <source>
        <strain evidence="2">VN-18</strain>
    </source>
</reference>
<keyword evidence="1" id="KW-0472">Membrane</keyword>
<dbReference type="EMBL" id="JABEBT010000009">
    <property type="protein sequence ID" value="KAF7638878.1"/>
    <property type="molecule type" value="Genomic_DNA"/>
</dbReference>
<organism evidence="2 3">
    <name type="scientific">Meloidogyne graminicola</name>
    <dbReference type="NCBI Taxonomy" id="189291"/>
    <lineage>
        <taxon>Eukaryota</taxon>
        <taxon>Metazoa</taxon>
        <taxon>Ecdysozoa</taxon>
        <taxon>Nematoda</taxon>
        <taxon>Chromadorea</taxon>
        <taxon>Rhabditida</taxon>
        <taxon>Tylenchina</taxon>
        <taxon>Tylenchomorpha</taxon>
        <taxon>Tylenchoidea</taxon>
        <taxon>Meloidogynidae</taxon>
        <taxon>Meloidogyninae</taxon>
        <taxon>Meloidogyne</taxon>
    </lineage>
</organism>
<name>A0A8T0A045_9BILA</name>
<accession>A0A8T0A045</accession>
<evidence type="ECO:0000256" key="1">
    <source>
        <dbReference type="SAM" id="Phobius"/>
    </source>
</evidence>
<dbReference type="Proteomes" id="UP000605970">
    <property type="component" value="Unassembled WGS sequence"/>
</dbReference>
<feature type="transmembrane region" description="Helical" evidence="1">
    <location>
        <begin position="6"/>
        <end position="24"/>
    </location>
</feature>